<dbReference type="Proteomes" id="UP000567179">
    <property type="component" value="Unassembled WGS sequence"/>
</dbReference>
<comment type="caution">
    <text evidence="3">The sequence shown here is derived from an EMBL/GenBank/DDBJ whole genome shotgun (WGS) entry which is preliminary data.</text>
</comment>
<feature type="region of interest" description="Disordered" evidence="1">
    <location>
        <begin position="701"/>
        <end position="738"/>
    </location>
</feature>
<accession>A0A8H5BGG9</accession>
<feature type="compositionally biased region" description="Acidic residues" evidence="1">
    <location>
        <begin position="1291"/>
        <end position="1300"/>
    </location>
</feature>
<feature type="region of interest" description="Disordered" evidence="1">
    <location>
        <begin position="1167"/>
        <end position="1316"/>
    </location>
</feature>
<feature type="compositionally biased region" description="Polar residues" evidence="1">
    <location>
        <begin position="1213"/>
        <end position="1223"/>
    </location>
</feature>
<feature type="compositionally biased region" description="Basic and acidic residues" evidence="1">
    <location>
        <begin position="783"/>
        <end position="798"/>
    </location>
</feature>
<gene>
    <name evidence="3" type="ORF">D9619_001052</name>
</gene>
<feature type="region of interest" description="Disordered" evidence="1">
    <location>
        <begin position="396"/>
        <end position="562"/>
    </location>
</feature>
<feature type="compositionally biased region" description="Basic and acidic residues" evidence="1">
    <location>
        <begin position="1400"/>
        <end position="1414"/>
    </location>
</feature>
<feature type="compositionally biased region" description="Polar residues" evidence="1">
    <location>
        <begin position="420"/>
        <end position="429"/>
    </location>
</feature>
<feature type="compositionally biased region" description="Low complexity" evidence="1">
    <location>
        <begin position="468"/>
        <end position="499"/>
    </location>
</feature>
<feature type="compositionally biased region" description="Polar residues" evidence="1">
    <location>
        <begin position="1188"/>
        <end position="1203"/>
    </location>
</feature>
<feature type="region of interest" description="Disordered" evidence="1">
    <location>
        <begin position="1093"/>
        <end position="1118"/>
    </location>
</feature>
<name>A0A8H5BGG9_9AGAR</name>
<protein>
    <recommendedName>
        <fullName evidence="2">DNA replication checkpoint mediator MRC1 domain-containing protein</fullName>
    </recommendedName>
</protein>
<dbReference type="OrthoDB" id="3361281at2759"/>
<feature type="region of interest" description="Disordered" evidence="1">
    <location>
        <begin position="1551"/>
        <end position="1626"/>
    </location>
</feature>
<feature type="compositionally biased region" description="Basic and acidic residues" evidence="1">
    <location>
        <begin position="1346"/>
        <end position="1359"/>
    </location>
</feature>
<evidence type="ECO:0000313" key="4">
    <source>
        <dbReference type="Proteomes" id="UP000567179"/>
    </source>
</evidence>
<evidence type="ECO:0000313" key="3">
    <source>
        <dbReference type="EMBL" id="KAF5322907.1"/>
    </source>
</evidence>
<feature type="region of interest" description="Disordered" evidence="1">
    <location>
        <begin position="282"/>
        <end position="340"/>
    </location>
</feature>
<feature type="compositionally biased region" description="Basic and acidic residues" evidence="1">
    <location>
        <begin position="1505"/>
        <end position="1515"/>
    </location>
</feature>
<feature type="compositionally biased region" description="Basic and acidic residues" evidence="1">
    <location>
        <begin position="1269"/>
        <end position="1284"/>
    </location>
</feature>
<evidence type="ECO:0000259" key="2">
    <source>
        <dbReference type="Pfam" id="PF09444"/>
    </source>
</evidence>
<feature type="compositionally biased region" description="Basic and acidic residues" evidence="1">
    <location>
        <begin position="1106"/>
        <end position="1118"/>
    </location>
</feature>
<feature type="compositionally biased region" description="Acidic residues" evidence="1">
    <location>
        <begin position="855"/>
        <end position="881"/>
    </location>
</feature>
<evidence type="ECO:0000256" key="1">
    <source>
        <dbReference type="SAM" id="MobiDB-lite"/>
    </source>
</evidence>
<feature type="compositionally biased region" description="Polar residues" evidence="1">
    <location>
        <begin position="1"/>
        <end position="19"/>
    </location>
</feature>
<reference evidence="3 4" key="1">
    <citation type="journal article" date="2020" name="ISME J.">
        <title>Uncovering the hidden diversity of litter-decomposition mechanisms in mushroom-forming fungi.</title>
        <authorList>
            <person name="Floudas D."/>
            <person name="Bentzer J."/>
            <person name="Ahren D."/>
            <person name="Johansson T."/>
            <person name="Persson P."/>
            <person name="Tunlid A."/>
        </authorList>
    </citation>
    <scope>NUCLEOTIDE SEQUENCE [LARGE SCALE GENOMIC DNA]</scope>
    <source>
        <strain evidence="3 4">CBS 101986</strain>
    </source>
</reference>
<feature type="compositionally biased region" description="Low complexity" evidence="1">
    <location>
        <begin position="322"/>
        <end position="333"/>
    </location>
</feature>
<feature type="compositionally biased region" description="Acidic residues" evidence="1">
    <location>
        <begin position="1456"/>
        <end position="1470"/>
    </location>
</feature>
<feature type="compositionally biased region" description="Basic and acidic residues" evidence="1">
    <location>
        <begin position="951"/>
        <end position="966"/>
    </location>
</feature>
<feature type="compositionally biased region" description="Acidic residues" evidence="1">
    <location>
        <begin position="833"/>
        <end position="845"/>
    </location>
</feature>
<organism evidence="3 4">
    <name type="scientific">Psilocybe cf. subviscida</name>
    <dbReference type="NCBI Taxonomy" id="2480587"/>
    <lineage>
        <taxon>Eukaryota</taxon>
        <taxon>Fungi</taxon>
        <taxon>Dikarya</taxon>
        <taxon>Basidiomycota</taxon>
        <taxon>Agaricomycotina</taxon>
        <taxon>Agaricomycetes</taxon>
        <taxon>Agaricomycetidae</taxon>
        <taxon>Agaricales</taxon>
        <taxon>Agaricineae</taxon>
        <taxon>Strophariaceae</taxon>
        <taxon>Psilocybe</taxon>
    </lineage>
</organism>
<feature type="region of interest" description="Disordered" evidence="1">
    <location>
        <begin position="1"/>
        <end position="26"/>
    </location>
</feature>
<dbReference type="Pfam" id="PF09444">
    <property type="entry name" value="MRC1"/>
    <property type="match status" value="1"/>
</dbReference>
<keyword evidence="4" id="KW-1185">Reference proteome</keyword>
<dbReference type="EMBL" id="JAACJJ010000028">
    <property type="protein sequence ID" value="KAF5322907.1"/>
    <property type="molecule type" value="Genomic_DNA"/>
</dbReference>
<feature type="compositionally biased region" description="Polar residues" evidence="1">
    <location>
        <begin position="1415"/>
        <end position="1426"/>
    </location>
</feature>
<feature type="domain" description="DNA replication checkpoint mediator MRC1" evidence="2">
    <location>
        <begin position="1281"/>
        <end position="1422"/>
    </location>
</feature>
<proteinExistence type="predicted"/>
<feature type="region of interest" description="Disordered" evidence="1">
    <location>
        <begin position="1346"/>
        <end position="1538"/>
    </location>
</feature>
<sequence>MAVGILSSNAPTDTRQPCSSFPKPKAKRGLLHSHVLHHFRQPRSFTPNILPPHLLPEVHQQDTGISSWLSVFEGDHDVRRIMRAHRGLQHNQYCDDNHKRYVVPHTFSSFPSHMQLTGLKVISPLLIVYRVALGRSANGNSTSGTNPRAEEQPAHITSLRFNQRVTTQGEGAGEYELESPVTNKELQDIELSTRREESNTDNGVLASSQSCPHIPFPALPTPLCVGVPLFLFYICSKTRIPTMPLETEFSIVADSTEPSSPRLELERAASPEPIKRMARTYGKPRERPVDTDTSATLDPILRSSSRDVVHRTAPPGLSEHVPSTSSPSRTNNTALDEDESPAKFAWEWKAKLQAMDDDEDEGATAVPTEAATDEATSLFGKSTLLPDIPMARALLKTGQALTTPPSPSQMDDADDVFADTSLSSKSPSNGPGALAEQTFSLSSPPVAPRKHARRSVVYTASDSENDVPKPSSSTSPSSSQPLHSINTPKSKSSHTTPPTSEDDMALNNAGKGRLAGKRKVQPTRNVTPLNLVAEPVSEPGSRPVPATKRGKVKVPTKKDREEMVKERVRLVAESNAAVPKDTAQKFTKTRFLELVQERSRVSSVISAKKAEIPLSDPIETYSSPVAAPAPNVIETRVARSHEPGSDDEDLPEVSDIFAERTAQQKKVELLEKKKRALQMQMRQAVPLPESDDDIALEIVLPNPKTGVHEEEERRRSPKKKHISEARKQQLRLAQIGTSKMKAVKTPVDIDVRSAQLTPGTTLRDGKRLDQQALNRLMVSQARQEARKMTSLKEEEWKKHGGRLAAHPEAQAEGLAAAFQTIAAKAAAAQQEAGSDDEDASDDDWTPEMRGSASPEPEDENDAPQDEEEDEGGQEEENDENMAMDYDTTIVEENDAEVLSEPKIRASRRMVVASDSEDENENDENAPQKDDSPSNRAPYRRATSSAELTEGEQDKENNAFDLGDNKENFGAARTLSAFDFPPSPTQSSSTTIRDSRRSQWADSLRTTHQRKPFQDLLPDDDLTSPSQPSFTAKLLQSSQTPVATPGSSLKPFIGGGLQSAKSFGSFSQLFNGDGDTFGSAPLLQPAFSGLFESRSQGSGFFDDQEDSENKPKAPLKRSDTLGLTQEVHAAAKLQPGFQAAGNLMRKADSIFEKEQAFLLEAAVKKPASKPEFFLTQTRPAEGTPDVYQPSLSPSQRQIPVSPTQPRVRAPLRTLSYTKTLQPESPETDPLRRLRKNATPPPSGSQLDLGSPSATPPRQRNAFDMLAQGAARDRDDKKQKLTKEEIAAFLENEAAESDEDDNFGFGKAKKDDDEDGEDLDQTLDILMDDNAMDEDTVAANLVMEKYKEQEEEHDQNLEKLHMAAIQGELRRKRNRGVGIDDSDDDSEDDGNARARRAMKKLRTSDRGDIKHLEANEATRSFAQTYNQSLKDDDDEFAYLNKETQLDEVLTTSRPAGGDDADEYEDDEEEEEPPQIISTHEVRRQLREAAEEGQDFDEFAMNPEDVSWIEKDEDEPKARVKTVNSRQRPKGQLRNLDDGELTGLLDKPAEVASASSKQWFNQEFKSRNAGTSRSVGGSAITGHTKAKPKASGKAALKAHTNDSASVGKKGVRAEKSMLSAITDKSRHFA</sequence>
<feature type="compositionally biased region" description="Acidic residues" evidence="1">
    <location>
        <begin position="1378"/>
        <end position="1387"/>
    </location>
</feature>
<feature type="compositionally biased region" description="Polar residues" evidence="1">
    <location>
        <begin position="1033"/>
        <end position="1046"/>
    </location>
</feature>
<feature type="region of interest" description="Disordered" evidence="1">
    <location>
        <begin position="779"/>
        <end position="1053"/>
    </location>
</feature>
<dbReference type="InterPro" id="IPR018564">
    <property type="entry name" value="Repl_chkpnt_MRC1_dom"/>
</dbReference>
<feature type="compositionally biased region" description="Polar residues" evidence="1">
    <location>
        <begin position="1242"/>
        <end position="1256"/>
    </location>
</feature>
<feature type="compositionally biased region" description="Polar residues" evidence="1">
    <location>
        <begin position="1551"/>
        <end position="1572"/>
    </location>
</feature>
<feature type="compositionally biased region" description="Low complexity" evidence="1">
    <location>
        <begin position="815"/>
        <end position="832"/>
    </location>
</feature>
<feature type="compositionally biased region" description="Acidic residues" evidence="1">
    <location>
        <begin position="914"/>
        <end position="923"/>
    </location>
</feature>
<feature type="compositionally biased region" description="Basic and acidic residues" evidence="1">
    <location>
        <begin position="1477"/>
        <end position="1487"/>
    </location>
</feature>